<protein>
    <submittedName>
        <fullName evidence="2">NADPH:quinone reductase-like Zn-dependent oxidoreductase</fullName>
    </submittedName>
</protein>
<dbReference type="Pfam" id="PF00107">
    <property type="entry name" value="ADH_zinc_N"/>
    <property type="match status" value="1"/>
</dbReference>
<gene>
    <name evidence="2" type="ORF">DFJ66_6756</name>
</gene>
<dbReference type="PANTHER" id="PTHR43482">
    <property type="entry name" value="PROTEIN AST1-RELATED"/>
    <property type="match status" value="1"/>
</dbReference>
<feature type="domain" description="Enoyl reductase (ER)" evidence="1">
    <location>
        <begin position="10"/>
        <end position="308"/>
    </location>
</feature>
<dbReference type="InterPro" id="IPR013149">
    <property type="entry name" value="ADH-like_C"/>
</dbReference>
<proteinExistence type="predicted"/>
<accession>A0A495XLU1</accession>
<dbReference type="InterPro" id="IPR036291">
    <property type="entry name" value="NAD(P)-bd_dom_sf"/>
</dbReference>
<dbReference type="Gene3D" id="3.90.180.10">
    <property type="entry name" value="Medium-chain alcohol dehydrogenases, catalytic domain"/>
    <property type="match status" value="1"/>
</dbReference>
<dbReference type="SUPFAM" id="SSF50129">
    <property type="entry name" value="GroES-like"/>
    <property type="match status" value="1"/>
</dbReference>
<dbReference type="RefSeq" id="WP_121227185.1">
    <property type="nucleotide sequence ID" value="NZ_JBIUBA010000014.1"/>
</dbReference>
<sequence>MLSVIVRSSGGPVEVADVPVPVPGVGQVRVRVGAAAVNPVDFATRSGALHAAGLVPARVVGLGWDVAGVVDAVGADVSFSVGDAVVGLRDRLPTLGTQAEFVVLDASAVARAPRSVSLEAASTLPLGGLTAWQALDLLDLPVGASVLVTGAGGSVGGFAVQLAVARGLRVVAFASGSDEELVRSYGASWVVPRGADVGAAVREVVPGGVDGVVDAAALGVEALDAVRGGGAFVAVLGSATPVALRGIRVANVWIRADGVRLASLVELVDAGAVRLAEPEAVPLADVARVHDEERPWVVRDGVRRRVVLVPPAVGAGRA</sequence>
<dbReference type="SMART" id="SM00829">
    <property type="entry name" value="PKS_ER"/>
    <property type="match status" value="1"/>
</dbReference>
<dbReference type="Proteomes" id="UP000272729">
    <property type="component" value="Unassembled WGS sequence"/>
</dbReference>
<dbReference type="SUPFAM" id="SSF51735">
    <property type="entry name" value="NAD(P)-binding Rossmann-fold domains"/>
    <property type="match status" value="1"/>
</dbReference>
<dbReference type="GO" id="GO:0016491">
    <property type="term" value="F:oxidoreductase activity"/>
    <property type="evidence" value="ECO:0007669"/>
    <property type="project" value="InterPro"/>
</dbReference>
<evidence type="ECO:0000313" key="3">
    <source>
        <dbReference type="Proteomes" id="UP000272729"/>
    </source>
</evidence>
<dbReference type="PANTHER" id="PTHR43482:SF1">
    <property type="entry name" value="PROTEIN AST1-RELATED"/>
    <property type="match status" value="1"/>
</dbReference>
<dbReference type="EMBL" id="RBXR01000001">
    <property type="protein sequence ID" value="RKT73423.1"/>
    <property type="molecule type" value="Genomic_DNA"/>
</dbReference>
<evidence type="ECO:0000259" key="1">
    <source>
        <dbReference type="SMART" id="SM00829"/>
    </source>
</evidence>
<dbReference type="Gene3D" id="3.40.50.720">
    <property type="entry name" value="NAD(P)-binding Rossmann-like Domain"/>
    <property type="match status" value="1"/>
</dbReference>
<evidence type="ECO:0000313" key="2">
    <source>
        <dbReference type="EMBL" id="RKT73423.1"/>
    </source>
</evidence>
<dbReference type="InterPro" id="IPR020843">
    <property type="entry name" value="ER"/>
</dbReference>
<dbReference type="AlphaFoldDB" id="A0A495XLU1"/>
<name>A0A495XLU1_9PSEU</name>
<keyword evidence="3" id="KW-1185">Reference proteome</keyword>
<dbReference type="Pfam" id="PF08240">
    <property type="entry name" value="ADH_N"/>
    <property type="match status" value="1"/>
</dbReference>
<dbReference type="InterPro" id="IPR013154">
    <property type="entry name" value="ADH-like_N"/>
</dbReference>
<dbReference type="InterPro" id="IPR011032">
    <property type="entry name" value="GroES-like_sf"/>
</dbReference>
<reference evidence="2 3" key="1">
    <citation type="submission" date="2018-10" db="EMBL/GenBank/DDBJ databases">
        <title>Sequencing the genomes of 1000 actinobacteria strains.</title>
        <authorList>
            <person name="Klenk H.-P."/>
        </authorList>
    </citation>
    <scope>NUCLEOTIDE SEQUENCE [LARGE SCALE GENOMIC DNA]</scope>
    <source>
        <strain evidence="2 3">DSM 43911</strain>
    </source>
</reference>
<dbReference type="OrthoDB" id="9787435at2"/>
<dbReference type="InterPro" id="IPR052585">
    <property type="entry name" value="Lipid_raft_assoc_Zn_ADH"/>
</dbReference>
<organism evidence="2 3">
    <name type="scientific">Saccharothrix variisporea</name>
    <dbReference type="NCBI Taxonomy" id="543527"/>
    <lineage>
        <taxon>Bacteria</taxon>
        <taxon>Bacillati</taxon>
        <taxon>Actinomycetota</taxon>
        <taxon>Actinomycetes</taxon>
        <taxon>Pseudonocardiales</taxon>
        <taxon>Pseudonocardiaceae</taxon>
        <taxon>Saccharothrix</taxon>
    </lineage>
</organism>
<dbReference type="CDD" id="cd05289">
    <property type="entry name" value="MDR_like_2"/>
    <property type="match status" value="1"/>
</dbReference>
<comment type="caution">
    <text evidence="2">The sequence shown here is derived from an EMBL/GenBank/DDBJ whole genome shotgun (WGS) entry which is preliminary data.</text>
</comment>